<evidence type="ECO:0000313" key="1">
    <source>
        <dbReference type="EMBL" id="KAJ8316031.1"/>
    </source>
</evidence>
<gene>
    <name evidence="1" type="ORF">KUTeg_006045</name>
</gene>
<proteinExistence type="predicted"/>
<reference evidence="1 2" key="1">
    <citation type="submission" date="2022-12" db="EMBL/GenBank/DDBJ databases">
        <title>Chromosome-level genome of Tegillarca granosa.</title>
        <authorList>
            <person name="Kim J."/>
        </authorList>
    </citation>
    <scope>NUCLEOTIDE SEQUENCE [LARGE SCALE GENOMIC DNA]</scope>
    <source>
        <strain evidence="1">Teg-2019</strain>
        <tissue evidence="1">Adductor muscle</tissue>
    </source>
</reference>
<comment type="caution">
    <text evidence="1">The sequence shown here is derived from an EMBL/GenBank/DDBJ whole genome shotgun (WGS) entry which is preliminary data.</text>
</comment>
<name>A0ABQ9FIN3_TEGGR</name>
<sequence length="85" mass="10145">MSDDEEFENTFFDEVEHFSSGQSNYGNKNFDIELSSLNFVQNNQQTCNKTTNEFDQEEFKGQSSTSMFNNYCEQIEIEYDWRYPC</sequence>
<dbReference type="EMBL" id="JARBDR010000328">
    <property type="protein sequence ID" value="KAJ8316031.1"/>
    <property type="molecule type" value="Genomic_DNA"/>
</dbReference>
<dbReference type="Proteomes" id="UP001217089">
    <property type="component" value="Unassembled WGS sequence"/>
</dbReference>
<evidence type="ECO:0000313" key="2">
    <source>
        <dbReference type="Proteomes" id="UP001217089"/>
    </source>
</evidence>
<protein>
    <submittedName>
        <fullName evidence="1">Uncharacterized protein</fullName>
    </submittedName>
</protein>
<organism evidence="1 2">
    <name type="scientific">Tegillarca granosa</name>
    <name type="common">Malaysian cockle</name>
    <name type="synonym">Anadara granosa</name>
    <dbReference type="NCBI Taxonomy" id="220873"/>
    <lineage>
        <taxon>Eukaryota</taxon>
        <taxon>Metazoa</taxon>
        <taxon>Spiralia</taxon>
        <taxon>Lophotrochozoa</taxon>
        <taxon>Mollusca</taxon>
        <taxon>Bivalvia</taxon>
        <taxon>Autobranchia</taxon>
        <taxon>Pteriomorphia</taxon>
        <taxon>Arcoida</taxon>
        <taxon>Arcoidea</taxon>
        <taxon>Arcidae</taxon>
        <taxon>Tegillarca</taxon>
    </lineage>
</organism>
<keyword evidence="2" id="KW-1185">Reference proteome</keyword>
<accession>A0ABQ9FIN3</accession>